<name>A0ABQ1Q1Z3_9BACI</name>
<keyword evidence="11" id="KW-1185">Reference proteome</keyword>
<proteinExistence type="inferred from homology"/>
<organism evidence="10 11">
    <name type="scientific">Pontibacillus salipaludis</name>
    <dbReference type="NCBI Taxonomy" id="1697394"/>
    <lineage>
        <taxon>Bacteria</taxon>
        <taxon>Bacillati</taxon>
        <taxon>Bacillota</taxon>
        <taxon>Bacilli</taxon>
        <taxon>Bacillales</taxon>
        <taxon>Bacillaceae</taxon>
        <taxon>Pontibacillus</taxon>
    </lineage>
</organism>
<evidence type="ECO:0000256" key="8">
    <source>
        <dbReference type="RuleBase" id="RU004473"/>
    </source>
</evidence>
<dbReference type="PANTHER" id="PTHR43000">
    <property type="entry name" value="DTDP-D-GLUCOSE 4,6-DEHYDRATASE-RELATED"/>
    <property type="match status" value="1"/>
</dbReference>
<feature type="domain" description="NAD(P)-binding" evidence="9">
    <location>
        <begin position="4"/>
        <end position="316"/>
    </location>
</feature>
<evidence type="ECO:0000256" key="3">
    <source>
        <dbReference type="ARBA" id="ARBA00008178"/>
    </source>
</evidence>
<dbReference type="CDD" id="cd05246">
    <property type="entry name" value="dTDP_GD_SDR_e"/>
    <property type="match status" value="1"/>
</dbReference>
<evidence type="ECO:0000313" key="10">
    <source>
        <dbReference type="EMBL" id="GGD10930.1"/>
    </source>
</evidence>
<evidence type="ECO:0000256" key="6">
    <source>
        <dbReference type="ARBA" id="ARBA00023027"/>
    </source>
</evidence>
<evidence type="ECO:0000256" key="5">
    <source>
        <dbReference type="ARBA" id="ARBA00016977"/>
    </source>
</evidence>
<reference evidence="11" key="1">
    <citation type="journal article" date="2019" name="Int. J. Syst. Evol. Microbiol.">
        <title>The Global Catalogue of Microorganisms (GCM) 10K type strain sequencing project: providing services to taxonomists for standard genome sequencing and annotation.</title>
        <authorList>
            <consortium name="The Broad Institute Genomics Platform"/>
            <consortium name="The Broad Institute Genome Sequencing Center for Infectious Disease"/>
            <person name="Wu L."/>
            <person name="Ma J."/>
        </authorList>
    </citation>
    <scope>NUCLEOTIDE SEQUENCE [LARGE SCALE GENOMIC DNA]</scope>
    <source>
        <strain evidence="11">CGMCC 1.15353</strain>
    </source>
</reference>
<evidence type="ECO:0000313" key="11">
    <source>
        <dbReference type="Proteomes" id="UP000642571"/>
    </source>
</evidence>
<keyword evidence="7 8" id="KW-0456">Lyase</keyword>
<evidence type="ECO:0000256" key="2">
    <source>
        <dbReference type="ARBA" id="ARBA00001911"/>
    </source>
</evidence>
<dbReference type="NCBIfam" id="TIGR01181">
    <property type="entry name" value="dTDP_gluc_dehyt"/>
    <property type="match status" value="1"/>
</dbReference>
<evidence type="ECO:0000256" key="7">
    <source>
        <dbReference type="ARBA" id="ARBA00023239"/>
    </source>
</evidence>
<sequence>MKILITGGAGFIGTNFIRYLISKYNYTIVNLDKLTYAGNLNNLKEIKENLNYNFVEGDITDRGLLHEIFEKYSIEVVINFAAESHVDRSIEDPSKFLNTNTLGTQALLDTSLKFWGDHQGVNGFGNPNVKFIQISTDEVYGTLGREGFFSENSLIQPSSPYSASKASADLLVSAYNKTYGLPINITRCSNNYGPYQLPEKLIPMIIQQAQTKNKIPIYGDGKQIRDWLHVDDHCRAIDRVLHNGRIGETYNIGGNNEEKNINLVYKILDELRIKEDLVEFVSDRPGHDYRYAIDNTKINRELGWEPSFTFQEGLKHTINWYLNNQDWTKELKFD</sequence>
<accession>A0ABQ1Q1Z3</accession>
<evidence type="ECO:0000259" key="9">
    <source>
        <dbReference type="Pfam" id="PF16363"/>
    </source>
</evidence>
<dbReference type="EMBL" id="BMIN01000006">
    <property type="protein sequence ID" value="GGD10930.1"/>
    <property type="molecule type" value="Genomic_DNA"/>
</dbReference>
<protein>
    <recommendedName>
        <fullName evidence="5 8">dTDP-glucose 4,6-dehydratase</fullName>
        <ecNumber evidence="4 8">4.2.1.46</ecNumber>
    </recommendedName>
</protein>
<comment type="catalytic activity">
    <reaction evidence="1 8">
        <text>dTDP-alpha-D-glucose = dTDP-4-dehydro-6-deoxy-alpha-D-glucose + H2O</text>
        <dbReference type="Rhea" id="RHEA:17221"/>
        <dbReference type="ChEBI" id="CHEBI:15377"/>
        <dbReference type="ChEBI" id="CHEBI:57477"/>
        <dbReference type="ChEBI" id="CHEBI:57649"/>
        <dbReference type="EC" id="4.2.1.46"/>
    </reaction>
</comment>
<comment type="similarity">
    <text evidence="3 8">Belongs to the NAD(P)-dependent epimerase/dehydratase family. dTDP-glucose dehydratase subfamily.</text>
</comment>
<comment type="cofactor">
    <cofactor evidence="2 8">
        <name>NAD(+)</name>
        <dbReference type="ChEBI" id="CHEBI:57540"/>
    </cofactor>
</comment>
<dbReference type="RefSeq" id="WP_229721177.1">
    <property type="nucleotide sequence ID" value="NZ_BMIN01000006.1"/>
</dbReference>
<dbReference type="SUPFAM" id="SSF51735">
    <property type="entry name" value="NAD(P)-binding Rossmann-fold domains"/>
    <property type="match status" value="1"/>
</dbReference>
<keyword evidence="6" id="KW-0520">NAD</keyword>
<comment type="caution">
    <text evidence="10">The sequence shown here is derived from an EMBL/GenBank/DDBJ whole genome shotgun (WGS) entry which is preliminary data.</text>
</comment>
<dbReference type="Gene3D" id="3.40.50.720">
    <property type="entry name" value="NAD(P)-binding Rossmann-like Domain"/>
    <property type="match status" value="1"/>
</dbReference>
<evidence type="ECO:0000256" key="1">
    <source>
        <dbReference type="ARBA" id="ARBA00001539"/>
    </source>
</evidence>
<dbReference type="EC" id="4.2.1.46" evidence="4 8"/>
<dbReference type="Proteomes" id="UP000642571">
    <property type="component" value="Unassembled WGS sequence"/>
</dbReference>
<dbReference type="InterPro" id="IPR036291">
    <property type="entry name" value="NAD(P)-bd_dom_sf"/>
</dbReference>
<evidence type="ECO:0000256" key="4">
    <source>
        <dbReference type="ARBA" id="ARBA00011990"/>
    </source>
</evidence>
<gene>
    <name evidence="10" type="ORF">GCM10011389_18120</name>
</gene>
<dbReference type="InterPro" id="IPR005888">
    <property type="entry name" value="dTDP_Gluc_deHydtase"/>
</dbReference>
<dbReference type="InterPro" id="IPR016040">
    <property type="entry name" value="NAD(P)-bd_dom"/>
</dbReference>
<dbReference type="Pfam" id="PF16363">
    <property type="entry name" value="GDP_Man_Dehyd"/>
    <property type="match status" value="1"/>
</dbReference>
<dbReference type="Gene3D" id="3.90.25.10">
    <property type="entry name" value="UDP-galactose 4-epimerase, domain 1"/>
    <property type="match status" value="1"/>
</dbReference>